<feature type="domain" description="Response regulatory" evidence="2">
    <location>
        <begin position="4"/>
        <end position="131"/>
    </location>
</feature>
<dbReference type="InterPro" id="IPR001789">
    <property type="entry name" value="Sig_transdc_resp-reg_receiver"/>
</dbReference>
<gene>
    <name evidence="3" type="ORF">QHT84_01015</name>
</gene>
<dbReference type="SMART" id="SM00448">
    <property type="entry name" value="REC"/>
    <property type="match status" value="1"/>
</dbReference>
<dbReference type="SUPFAM" id="SSF52172">
    <property type="entry name" value="CheY-like"/>
    <property type="match status" value="1"/>
</dbReference>
<keyword evidence="1" id="KW-0597">Phosphoprotein</keyword>
<feature type="modified residue" description="4-aspartylphosphate" evidence="1">
    <location>
        <position position="59"/>
    </location>
</feature>
<dbReference type="Gene3D" id="3.40.50.2300">
    <property type="match status" value="1"/>
</dbReference>
<evidence type="ECO:0000313" key="4">
    <source>
        <dbReference type="Proteomes" id="UP001230035"/>
    </source>
</evidence>
<organism evidence="3 4">
    <name type="scientific">Flavobacterium sedimenticola</name>
    <dbReference type="NCBI Taxonomy" id="3043286"/>
    <lineage>
        <taxon>Bacteria</taxon>
        <taxon>Pseudomonadati</taxon>
        <taxon>Bacteroidota</taxon>
        <taxon>Flavobacteriia</taxon>
        <taxon>Flavobacteriales</taxon>
        <taxon>Flavobacteriaceae</taxon>
        <taxon>Flavobacterium</taxon>
    </lineage>
</organism>
<dbReference type="PANTHER" id="PTHR45566:SF1">
    <property type="entry name" value="HTH-TYPE TRANSCRIPTIONAL REGULATOR YHJB-RELATED"/>
    <property type="match status" value="1"/>
</dbReference>
<dbReference type="Proteomes" id="UP001230035">
    <property type="component" value="Unassembled WGS sequence"/>
</dbReference>
<reference evidence="3 4" key="1">
    <citation type="submission" date="2023-05" db="EMBL/GenBank/DDBJ databases">
        <title>Flavobacterium sedimenti sp. nov., isolated from the sediment.</title>
        <authorList>
            <person name="Wu N."/>
        </authorList>
    </citation>
    <scope>NUCLEOTIDE SEQUENCE [LARGE SCALE GENOMIC DNA]</scope>
    <source>
        <strain evidence="3 4">YZ-48</strain>
    </source>
</reference>
<protein>
    <submittedName>
        <fullName evidence="3">Response regulator</fullName>
    </submittedName>
</protein>
<dbReference type="EMBL" id="JASGBP010000001">
    <property type="protein sequence ID" value="MDI9255986.1"/>
    <property type="molecule type" value="Genomic_DNA"/>
</dbReference>
<comment type="caution">
    <text evidence="3">The sequence shown here is derived from an EMBL/GenBank/DDBJ whole genome shotgun (WGS) entry which is preliminary data.</text>
</comment>
<dbReference type="InterPro" id="IPR051015">
    <property type="entry name" value="EvgA-like"/>
</dbReference>
<dbReference type="RefSeq" id="WP_283237673.1">
    <property type="nucleotide sequence ID" value="NZ_JASGBP010000001.1"/>
</dbReference>
<proteinExistence type="predicted"/>
<accession>A0ABT6XLL9</accession>
<evidence type="ECO:0000259" key="2">
    <source>
        <dbReference type="PROSITE" id="PS50110"/>
    </source>
</evidence>
<keyword evidence="4" id="KW-1185">Reference proteome</keyword>
<name>A0ABT6XLL9_9FLAO</name>
<evidence type="ECO:0000256" key="1">
    <source>
        <dbReference type="PROSITE-ProRule" id="PRU00169"/>
    </source>
</evidence>
<dbReference type="PANTHER" id="PTHR45566">
    <property type="entry name" value="HTH-TYPE TRANSCRIPTIONAL REGULATOR YHJB-RELATED"/>
    <property type="match status" value="1"/>
</dbReference>
<dbReference type="Pfam" id="PF00072">
    <property type="entry name" value="Response_reg"/>
    <property type="match status" value="1"/>
</dbReference>
<evidence type="ECO:0000313" key="3">
    <source>
        <dbReference type="EMBL" id="MDI9255986.1"/>
    </source>
</evidence>
<dbReference type="InterPro" id="IPR011006">
    <property type="entry name" value="CheY-like_superfamily"/>
</dbReference>
<sequence>MELNVLMIDDHQSIIEGYKAILAYNSGGYTLNTTAANSCQEAYTIITTQKTDFDLVMVDYIMPPFEEENLHSGEDLVPLIRKYFPKAKIMMLTSHYQSLLLFRLLKDCNPEGLLVKSDFTADDLIEAFDTVVSGNIYYTCTVAQLKKELENTPKVLDYYNRQIILLLAQGVQTKNLPDHLFLSKSAIDKRKALIKEFFGIEKGSDEDILREARRLGYI</sequence>
<dbReference type="PROSITE" id="PS50110">
    <property type="entry name" value="RESPONSE_REGULATORY"/>
    <property type="match status" value="1"/>
</dbReference>